<accession>D1PMJ3</accession>
<evidence type="ECO:0008006" key="4">
    <source>
        <dbReference type="Google" id="ProtNLM"/>
    </source>
</evidence>
<keyword evidence="1" id="KW-1133">Transmembrane helix</keyword>
<proteinExistence type="predicted"/>
<keyword evidence="1" id="KW-0812">Transmembrane</keyword>
<evidence type="ECO:0000313" key="3">
    <source>
        <dbReference type="Proteomes" id="UP000003438"/>
    </source>
</evidence>
<evidence type="ECO:0000256" key="1">
    <source>
        <dbReference type="SAM" id="Phobius"/>
    </source>
</evidence>
<dbReference type="STRING" id="411471.SUBVAR_05553"/>
<dbReference type="Proteomes" id="UP000003438">
    <property type="component" value="Unassembled WGS sequence"/>
</dbReference>
<sequence>MPEKVVFSMKAWLQRFMSGRYGFDRFSGFLSSCSLILIVLGALFSSVLYWLGLLLLIYCYFRILSRNIQKRYQENLQYLSLESKVTGWFSTRKTRFQQRKQYHYYRCPHCGQQLRVPRGRGKISITCPKCSTQFIKKS</sequence>
<gene>
    <name evidence="2" type="ORF">SUBVAR_05553</name>
</gene>
<comment type="caution">
    <text evidence="2">The sequence shown here is derived from an EMBL/GenBank/DDBJ whole genome shotgun (WGS) entry which is preliminary data.</text>
</comment>
<dbReference type="HOGENOM" id="CLU_133627_0_0_9"/>
<dbReference type="AlphaFoldDB" id="D1PMJ3"/>
<organism evidence="2 3">
    <name type="scientific">Subdoligranulum variabile DSM 15176</name>
    <dbReference type="NCBI Taxonomy" id="411471"/>
    <lineage>
        <taxon>Bacteria</taxon>
        <taxon>Bacillati</taxon>
        <taxon>Bacillota</taxon>
        <taxon>Clostridia</taxon>
        <taxon>Eubacteriales</taxon>
        <taxon>Oscillospiraceae</taxon>
        <taxon>Subdoligranulum</taxon>
    </lineage>
</organism>
<dbReference type="eggNOG" id="COG4416">
    <property type="taxonomic scope" value="Bacteria"/>
</dbReference>
<keyword evidence="3" id="KW-1185">Reference proteome</keyword>
<evidence type="ECO:0000313" key="2">
    <source>
        <dbReference type="EMBL" id="EFB75778.1"/>
    </source>
</evidence>
<name>D1PMJ3_9FIRM</name>
<feature type="transmembrane region" description="Helical" evidence="1">
    <location>
        <begin position="35"/>
        <end position="61"/>
    </location>
</feature>
<dbReference type="EMBL" id="ACBY02000023">
    <property type="protein sequence ID" value="EFB75778.1"/>
    <property type="molecule type" value="Genomic_DNA"/>
</dbReference>
<protein>
    <recommendedName>
        <fullName evidence="4">Zn-finger containing protein</fullName>
    </recommendedName>
</protein>
<reference evidence="2" key="1">
    <citation type="submission" date="2009-12" db="EMBL/GenBank/DDBJ databases">
        <authorList>
            <person name="Weinstock G."/>
            <person name="Sodergren E."/>
            <person name="Clifton S."/>
            <person name="Fulton L."/>
            <person name="Fulton B."/>
            <person name="Courtney L."/>
            <person name="Fronick C."/>
            <person name="Harrison M."/>
            <person name="Strong C."/>
            <person name="Farmer C."/>
            <person name="Delahaunty K."/>
            <person name="Markovic C."/>
            <person name="Hall O."/>
            <person name="Minx P."/>
            <person name="Tomlinson C."/>
            <person name="Mitreva M."/>
            <person name="Nelson J."/>
            <person name="Hou S."/>
            <person name="Wollam A."/>
            <person name="Pepin K.H."/>
            <person name="Johnson M."/>
            <person name="Bhonagiri V."/>
            <person name="Nash W.E."/>
            <person name="Warren W."/>
            <person name="Chinwalla A."/>
            <person name="Mardis E.R."/>
            <person name="Wilson R.K."/>
        </authorList>
    </citation>
    <scope>NUCLEOTIDE SEQUENCE [LARGE SCALE GENOMIC DNA]</scope>
    <source>
        <strain evidence="2">DSM 15176</strain>
    </source>
</reference>
<keyword evidence="1" id="KW-0472">Membrane</keyword>